<evidence type="ECO:0000313" key="5">
    <source>
        <dbReference type="Proteomes" id="UP001597533"/>
    </source>
</evidence>
<name>A0ABW5WKT0_9FLAO</name>
<reference evidence="5" key="1">
    <citation type="journal article" date="2019" name="Int. J. Syst. Evol. Microbiol.">
        <title>The Global Catalogue of Microorganisms (GCM) 10K type strain sequencing project: providing services to taxonomists for standard genome sequencing and annotation.</title>
        <authorList>
            <consortium name="The Broad Institute Genomics Platform"/>
            <consortium name="The Broad Institute Genome Sequencing Center for Infectious Disease"/>
            <person name="Wu L."/>
            <person name="Ma J."/>
        </authorList>
    </citation>
    <scope>NUCLEOTIDE SEQUENCE [LARGE SCALE GENOMIC DNA]</scope>
    <source>
        <strain evidence="5">KCTC 32141</strain>
    </source>
</reference>
<dbReference type="InterPro" id="IPR001296">
    <property type="entry name" value="Glyco_trans_1"/>
</dbReference>
<dbReference type="Proteomes" id="UP001597533">
    <property type="component" value="Unassembled WGS sequence"/>
</dbReference>
<dbReference type="EMBL" id="JBHUOV010000001">
    <property type="protein sequence ID" value="MFD2822501.1"/>
    <property type="molecule type" value="Genomic_DNA"/>
</dbReference>
<keyword evidence="4" id="KW-0328">Glycosyltransferase</keyword>
<dbReference type="Gene3D" id="3.40.50.2000">
    <property type="entry name" value="Glycogen Phosphorylase B"/>
    <property type="match status" value="2"/>
</dbReference>
<dbReference type="PANTHER" id="PTHR46401:SF2">
    <property type="entry name" value="GLYCOSYLTRANSFERASE WBBK-RELATED"/>
    <property type="match status" value="1"/>
</dbReference>
<dbReference type="InterPro" id="IPR028098">
    <property type="entry name" value="Glyco_trans_4-like_N"/>
</dbReference>
<gene>
    <name evidence="4" type="ORF">ACFS5M_02395</name>
</gene>
<dbReference type="Pfam" id="PF00534">
    <property type="entry name" value="Glycos_transf_1"/>
    <property type="match status" value="1"/>
</dbReference>
<dbReference type="Pfam" id="PF13439">
    <property type="entry name" value="Glyco_transf_4"/>
    <property type="match status" value="1"/>
</dbReference>
<feature type="domain" description="Glycosyl transferase family 1" evidence="2">
    <location>
        <begin position="171"/>
        <end position="320"/>
    </location>
</feature>
<dbReference type="EC" id="2.4.-.-" evidence="4"/>
<dbReference type="CDD" id="cd03801">
    <property type="entry name" value="GT4_PimA-like"/>
    <property type="match status" value="1"/>
</dbReference>
<keyword evidence="5" id="KW-1185">Reference proteome</keyword>
<feature type="domain" description="Glycosyltransferase subfamily 4-like N-terminal" evidence="3">
    <location>
        <begin position="59"/>
        <end position="161"/>
    </location>
</feature>
<protein>
    <submittedName>
        <fullName evidence="4">Glycosyltransferase family 4 protein</fullName>
        <ecNumber evidence="4">2.4.-.-</ecNumber>
    </submittedName>
</protein>
<evidence type="ECO:0000313" key="4">
    <source>
        <dbReference type="EMBL" id="MFD2822501.1"/>
    </source>
</evidence>
<dbReference type="PANTHER" id="PTHR46401">
    <property type="entry name" value="GLYCOSYLTRANSFERASE WBBK-RELATED"/>
    <property type="match status" value="1"/>
</dbReference>
<proteinExistence type="predicted"/>
<evidence type="ECO:0000256" key="1">
    <source>
        <dbReference type="ARBA" id="ARBA00022679"/>
    </source>
</evidence>
<sequence>MKKILIVTNMYPSVQKKYAGIFVKNQYEKLNELVGNENVIDIFFMRRTFTSKAGSVLKYITTFFRFIPNYFKKYDVIHLHYFFPLILFVWLYKLCYTKTKLLVTFHGSDINTQVNESNKKMFGFFAKKINYSIPVGKEIQKQIKNKLNLTKGEVLPVGINDKVFYNMPDVKKKYDFIFVGSFFHVKGIDILYKTLEVLDNSISFCVVGKGEPYENKIKELIKKGHNITLKIDQSHEQLRVLYNESKFLFSPSRSEGFPTVTLEAMYCGTPVLTSNIPQFKEQVVEGFNGYTFAIENKETIPTFLKERLCQSEEYSKLKEGALNSFKELSLTKVCSRLLKIYNS</sequence>
<evidence type="ECO:0000259" key="2">
    <source>
        <dbReference type="Pfam" id="PF00534"/>
    </source>
</evidence>
<dbReference type="RefSeq" id="WP_221267542.1">
    <property type="nucleotide sequence ID" value="NZ_JBHUOV010000001.1"/>
</dbReference>
<organism evidence="4 5">
    <name type="scientific">Lacinutrix iliipiscaria</name>
    <dbReference type="NCBI Taxonomy" id="1230532"/>
    <lineage>
        <taxon>Bacteria</taxon>
        <taxon>Pseudomonadati</taxon>
        <taxon>Bacteroidota</taxon>
        <taxon>Flavobacteriia</taxon>
        <taxon>Flavobacteriales</taxon>
        <taxon>Flavobacteriaceae</taxon>
        <taxon>Lacinutrix</taxon>
    </lineage>
</organism>
<dbReference type="SUPFAM" id="SSF53756">
    <property type="entry name" value="UDP-Glycosyltransferase/glycogen phosphorylase"/>
    <property type="match status" value="1"/>
</dbReference>
<keyword evidence="1 4" id="KW-0808">Transferase</keyword>
<comment type="caution">
    <text evidence="4">The sequence shown here is derived from an EMBL/GenBank/DDBJ whole genome shotgun (WGS) entry which is preliminary data.</text>
</comment>
<evidence type="ECO:0000259" key="3">
    <source>
        <dbReference type="Pfam" id="PF13439"/>
    </source>
</evidence>
<accession>A0ABW5WKT0</accession>
<dbReference type="GO" id="GO:0016757">
    <property type="term" value="F:glycosyltransferase activity"/>
    <property type="evidence" value="ECO:0007669"/>
    <property type="project" value="UniProtKB-KW"/>
</dbReference>